<keyword evidence="5" id="KW-1185">Reference proteome</keyword>
<evidence type="ECO:0000256" key="2">
    <source>
        <dbReference type="ARBA" id="ARBA00023180"/>
    </source>
</evidence>
<organism evidence="4 5">
    <name type="scientific">Solanum verrucosum</name>
    <dbReference type="NCBI Taxonomy" id="315347"/>
    <lineage>
        <taxon>Eukaryota</taxon>
        <taxon>Viridiplantae</taxon>
        <taxon>Streptophyta</taxon>
        <taxon>Embryophyta</taxon>
        <taxon>Tracheophyta</taxon>
        <taxon>Spermatophyta</taxon>
        <taxon>Magnoliopsida</taxon>
        <taxon>eudicotyledons</taxon>
        <taxon>Gunneridae</taxon>
        <taxon>Pentapetalae</taxon>
        <taxon>asterids</taxon>
        <taxon>lamiids</taxon>
        <taxon>Solanales</taxon>
        <taxon>Solanaceae</taxon>
        <taxon>Solanoideae</taxon>
        <taxon>Solaneae</taxon>
        <taxon>Solanum</taxon>
    </lineage>
</organism>
<evidence type="ECO:0000313" key="4">
    <source>
        <dbReference type="EMBL" id="WMV59462.1"/>
    </source>
</evidence>
<dbReference type="Gene3D" id="3.40.50.1110">
    <property type="entry name" value="SGNH hydrolase"/>
    <property type="match status" value="2"/>
</dbReference>
<sequence>MATLSLTQFSLSLLLITLFFFSPSSAQTKCNVNSVYQLGDSLADAGNVIRTPGASIIFRADRSPYGETFFRRPTGRFSNGRVITDFISCAENLKNSIVIMGEWGGNDYYNCFFQRKQITEVRTYVPFVVAGIMRGIKEVIQLGATRVLVPSIYPLGCLPLYLTSFPDNNTSGYDQLGCLRNFNDFASYHNRYMVRAIANLQREFPNVNIVYGDFYGAILSLIRNPSSFGFNQNTLLSACCGTGGSHNFNFRTVCGAAGINACANPAQYVHWDGIHLTDEAHRRITEVLVRDMLAKFNCVV</sequence>
<keyword evidence="2" id="KW-0325">Glycoprotein</keyword>
<comment type="similarity">
    <text evidence="1">Belongs to the 'GDSL' lipolytic enzyme family.</text>
</comment>
<dbReference type="EMBL" id="CP133623">
    <property type="protein sequence ID" value="WMV59462.1"/>
    <property type="molecule type" value="Genomic_DNA"/>
</dbReference>
<name>A0AAF1A0A3_SOLVR</name>
<evidence type="ECO:0000313" key="5">
    <source>
        <dbReference type="Proteomes" id="UP001234989"/>
    </source>
</evidence>
<dbReference type="Proteomes" id="UP001234989">
    <property type="component" value="Chromosome 12"/>
</dbReference>
<proteinExistence type="inferred from homology"/>
<feature type="signal peptide" evidence="3">
    <location>
        <begin position="1"/>
        <end position="26"/>
    </location>
</feature>
<dbReference type="SUPFAM" id="SSF52266">
    <property type="entry name" value="SGNH hydrolase"/>
    <property type="match status" value="1"/>
</dbReference>
<gene>
    <name evidence="4" type="ORF">MTR67_052847</name>
</gene>
<dbReference type="AlphaFoldDB" id="A0AAF1A0A3"/>
<reference evidence="4" key="1">
    <citation type="submission" date="2023-08" db="EMBL/GenBank/DDBJ databases">
        <title>A de novo genome assembly of Solanum verrucosum Schlechtendal, a Mexican diploid species geographically isolated from the other diploid A-genome species in potato relatives.</title>
        <authorList>
            <person name="Hosaka K."/>
        </authorList>
    </citation>
    <scope>NUCLEOTIDE SEQUENCE</scope>
    <source>
        <tissue evidence="4">Young leaves</tissue>
    </source>
</reference>
<evidence type="ECO:0008006" key="6">
    <source>
        <dbReference type="Google" id="ProtNLM"/>
    </source>
</evidence>
<keyword evidence="3" id="KW-0732">Signal</keyword>
<dbReference type="PANTHER" id="PTHR22835">
    <property type="entry name" value="ZINC FINGER FYVE DOMAIN CONTAINING PROTEIN"/>
    <property type="match status" value="1"/>
</dbReference>
<protein>
    <recommendedName>
        <fullName evidence="6">GDSL esterase/lipase</fullName>
    </recommendedName>
</protein>
<feature type="chain" id="PRO_5042110066" description="GDSL esterase/lipase" evidence="3">
    <location>
        <begin position="27"/>
        <end position="300"/>
    </location>
</feature>
<dbReference type="PANTHER" id="PTHR22835:SF516">
    <property type="entry name" value="ACETYLAJMALAN ESTERASE-LIKE"/>
    <property type="match status" value="1"/>
</dbReference>
<dbReference type="InterPro" id="IPR036514">
    <property type="entry name" value="SGNH_hydro_sf"/>
</dbReference>
<dbReference type="Pfam" id="PF00657">
    <property type="entry name" value="Lipase_GDSL"/>
    <property type="match status" value="1"/>
</dbReference>
<dbReference type="InterPro" id="IPR001087">
    <property type="entry name" value="GDSL"/>
</dbReference>
<dbReference type="GO" id="GO:0016788">
    <property type="term" value="F:hydrolase activity, acting on ester bonds"/>
    <property type="evidence" value="ECO:0007669"/>
    <property type="project" value="InterPro"/>
</dbReference>
<accession>A0AAF1A0A3</accession>
<evidence type="ECO:0000256" key="1">
    <source>
        <dbReference type="ARBA" id="ARBA00008668"/>
    </source>
</evidence>
<evidence type="ECO:0000256" key="3">
    <source>
        <dbReference type="SAM" id="SignalP"/>
    </source>
</evidence>